<evidence type="ECO:0000313" key="2">
    <source>
        <dbReference type="EMBL" id="CEG10646.1"/>
    </source>
</evidence>
<sequence length="176" mass="18949">MRTVLIVAVIMAASGSYMAKVAERLDLPLPAKTDSQSSKAMNAYAAMPEASSGSRRVSLRSDRSGHFRTEARVDGRDLDFLVDTGATVIALTQKDAERIGIRPFLSDYTTSVNTANGPAKAARARIGRIDIGGVVVRDVDALVMPEGALQQNLLGMAYLSKLKRFEYSSGNLVLEQ</sequence>
<dbReference type="SUPFAM" id="SSF50630">
    <property type="entry name" value="Acid proteases"/>
    <property type="match status" value="1"/>
</dbReference>
<dbReference type="CDD" id="cd05483">
    <property type="entry name" value="retropepsin_like_bacteria"/>
    <property type="match status" value="1"/>
</dbReference>
<dbReference type="RefSeq" id="WP_009338031.1">
    <property type="nucleotide sequence ID" value="NZ_CCAZ020000004.1"/>
</dbReference>
<dbReference type="GO" id="GO:0006508">
    <property type="term" value="P:proteolysis"/>
    <property type="evidence" value="ECO:0007669"/>
    <property type="project" value="UniProtKB-KW"/>
</dbReference>
<keyword evidence="1" id="KW-0732">Signal</keyword>
<keyword evidence="2" id="KW-0645">Protease</keyword>
<comment type="caution">
    <text evidence="2">The sequence shown here is derived from an EMBL/GenBank/DDBJ whole genome shotgun (WGS) entry which is preliminary data.</text>
</comment>
<dbReference type="Pfam" id="PF13975">
    <property type="entry name" value="gag-asp_proteas"/>
    <property type="match status" value="1"/>
</dbReference>
<evidence type="ECO:0000256" key="1">
    <source>
        <dbReference type="SAM" id="SignalP"/>
    </source>
</evidence>
<dbReference type="EMBL" id="CCAZ020000004">
    <property type="protein sequence ID" value="CEG10646.1"/>
    <property type="molecule type" value="Genomic_DNA"/>
</dbReference>
<keyword evidence="2" id="KW-0378">Hydrolase</keyword>
<dbReference type="InterPro" id="IPR001969">
    <property type="entry name" value="Aspartic_peptidase_AS"/>
</dbReference>
<dbReference type="InterPro" id="IPR021109">
    <property type="entry name" value="Peptidase_aspartic_dom_sf"/>
</dbReference>
<accession>A0A090MTJ4</accession>
<dbReference type="NCBIfam" id="TIGR02281">
    <property type="entry name" value="clan_AA_DTGA"/>
    <property type="match status" value="1"/>
</dbReference>
<dbReference type="AlphaFoldDB" id="A0A090MTJ4"/>
<keyword evidence="3" id="KW-1185">Reference proteome</keyword>
<dbReference type="InterPro" id="IPR011969">
    <property type="entry name" value="Clan_AA_Asp_peptidase_C"/>
</dbReference>
<reference evidence="2 3" key="1">
    <citation type="journal article" date="2014" name="Genome Announc.">
        <title>Genome Sequence of Afipia felis Strain 76713, Isolated in Hospital Water Using an Amoeba Co-Culture Procedure.</title>
        <authorList>
            <person name="Benamar S."/>
            <person name="La Scola B."/>
            <person name="Croce O."/>
        </authorList>
    </citation>
    <scope>NUCLEOTIDE SEQUENCE [LARGE SCALE GENOMIC DNA]</scope>
    <source>
        <strain evidence="2 3">76713</strain>
    </source>
</reference>
<dbReference type="GO" id="GO:0004190">
    <property type="term" value="F:aspartic-type endopeptidase activity"/>
    <property type="evidence" value="ECO:0007669"/>
    <property type="project" value="InterPro"/>
</dbReference>
<dbReference type="OrthoDB" id="7595324at2"/>
<dbReference type="PROSITE" id="PS00141">
    <property type="entry name" value="ASP_PROTEASE"/>
    <property type="match status" value="1"/>
</dbReference>
<dbReference type="InterPro" id="IPR034122">
    <property type="entry name" value="Retropepsin-like_bacterial"/>
</dbReference>
<organism evidence="2 3">
    <name type="scientific">Afipia felis</name>
    <name type="common">Cat scratch disease bacillus</name>
    <dbReference type="NCBI Taxonomy" id="1035"/>
    <lineage>
        <taxon>Bacteria</taxon>
        <taxon>Pseudomonadati</taxon>
        <taxon>Pseudomonadota</taxon>
        <taxon>Alphaproteobacteria</taxon>
        <taxon>Hyphomicrobiales</taxon>
        <taxon>Nitrobacteraceae</taxon>
        <taxon>Afipia</taxon>
    </lineage>
</organism>
<name>A0A090MTJ4_AFIFE</name>
<proteinExistence type="predicted"/>
<gene>
    <name evidence="2" type="ORF">BN961_04086</name>
</gene>
<feature type="chain" id="PRO_5001860082" evidence="1">
    <location>
        <begin position="20"/>
        <end position="176"/>
    </location>
</feature>
<feature type="signal peptide" evidence="1">
    <location>
        <begin position="1"/>
        <end position="19"/>
    </location>
</feature>
<protein>
    <submittedName>
        <fullName evidence="2">Clan AA aspartic protease</fullName>
    </submittedName>
</protein>
<dbReference type="Gene3D" id="2.40.70.10">
    <property type="entry name" value="Acid Proteases"/>
    <property type="match status" value="1"/>
</dbReference>
<evidence type="ECO:0000313" key="3">
    <source>
        <dbReference type="Proteomes" id="UP000035762"/>
    </source>
</evidence>
<dbReference type="Proteomes" id="UP000035762">
    <property type="component" value="Unassembled WGS sequence"/>
</dbReference>